<dbReference type="EMBL" id="CP025938">
    <property type="protein sequence ID" value="AUS05865.1"/>
    <property type="molecule type" value="Genomic_DNA"/>
</dbReference>
<gene>
    <name evidence="2" type="ORF">C1A40_10505</name>
</gene>
<keyword evidence="3" id="KW-1185">Reference proteome</keyword>
<dbReference type="InterPro" id="IPR010364">
    <property type="entry name" value="Uncharacterised_IM_CreD"/>
</dbReference>
<sequence>MKTPENTSQNNKFGNWLKYSTTARMLMVGFLVIILLIPLSYIKNLIEERAYRQKDVVNEINEK</sequence>
<dbReference type="Pfam" id="PF06123">
    <property type="entry name" value="CreD"/>
    <property type="match status" value="1"/>
</dbReference>
<dbReference type="AlphaFoldDB" id="A0A2I7SIX9"/>
<name>A0A2I7SIX9_9FLAO</name>
<keyword evidence="1" id="KW-0812">Transmembrane</keyword>
<protein>
    <submittedName>
        <fullName evidence="2">Uncharacterized protein</fullName>
    </submittedName>
</protein>
<proteinExistence type="predicted"/>
<organism evidence="2 3">
    <name type="scientific">Pseudotamlana carrageenivorans</name>
    <dbReference type="NCBI Taxonomy" id="2069432"/>
    <lineage>
        <taxon>Bacteria</taxon>
        <taxon>Pseudomonadati</taxon>
        <taxon>Bacteroidota</taxon>
        <taxon>Flavobacteriia</taxon>
        <taxon>Flavobacteriales</taxon>
        <taxon>Flavobacteriaceae</taxon>
        <taxon>Pseudotamlana</taxon>
    </lineage>
</organism>
<evidence type="ECO:0000256" key="1">
    <source>
        <dbReference type="SAM" id="Phobius"/>
    </source>
</evidence>
<feature type="transmembrane region" description="Helical" evidence="1">
    <location>
        <begin position="23"/>
        <end position="42"/>
    </location>
</feature>
<evidence type="ECO:0000313" key="2">
    <source>
        <dbReference type="EMBL" id="AUS05865.1"/>
    </source>
</evidence>
<dbReference type="KEGG" id="taj:C1A40_10505"/>
<accession>A0A2I7SIX9</accession>
<reference evidence="3" key="1">
    <citation type="submission" date="2018-01" db="EMBL/GenBank/DDBJ databases">
        <title>Complete genome of Tamlana sp. UJ94.</title>
        <authorList>
            <person name="Jung J."/>
            <person name="Chung D."/>
            <person name="Bae S.S."/>
            <person name="Baek K."/>
        </authorList>
    </citation>
    <scope>NUCLEOTIDE SEQUENCE [LARGE SCALE GENOMIC DNA]</scope>
    <source>
        <strain evidence="3">UJ94</strain>
    </source>
</reference>
<keyword evidence="1" id="KW-1133">Transmembrane helix</keyword>
<evidence type="ECO:0000313" key="3">
    <source>
        <dbReference type="Proteomes" id="UP000236592"/>
    </source>
</evidence>
<dbReference type="Proteomes" id="UP000236592">
    <property type="component" value="Chromosome"/>
</dbReference>
<keyword evidence="1" id="KW-0472">Membrane</keyword>